<evidence type="ECO:0000259" key="7">
    <source>
        <dbReference type="Pfam" id="PF01743"/>
    </source>
</evidence>
<sequence length="610" mass="68366">MTTTTTEPQPKRLKRDFGSSSVKTPVYTTQLIQPSAQGTSTMAASKPKRTIDLLPAEQLLRELLLECAQHFSGLQIWIAGGWVRDRLLGIPSSDLDLALSKVTGREFGMFLESFSARPEIGAKYQQRAADLGIPDARFSRFYIVERNNDKSKKLETAGGKLFGLDIDLVNLRKEVYDGQSRTPRMEFGTPEEDTFRRDATVNSLLFDLEKQEVVDLTGRGVEDLDAQIMRTPLDPRQTFMDDPLRVLRLIRIGSKLGFTIEPMTMRYMKDDDIREALDTMITRDRVNIELFKIMKHAHPEIAFQRLFEANLYTPVFIRLHSPLLPALQARCSPPPPLPPQGSPSTSATQPWPATWPRAYQLLVSLLKDTGSLGKMVRSETNPEYLWTMAAYAPFAELRQEKLREAVEEASESLRTPSKLAKVLDSALRNFDSIQDMVRTVIEQPEKPPPRSVVGMAIRSWGATWTTQVTYVMLALAASSSPSRTSSSIGADSAAQKDDTADEKSAAVAEHGEENEAEEGTHKGRDEMVQRYSLFADFVWRAGLQDAYLQRPTLDGNQVQQLFGLQKGGKFLKTALDGLVEWQFDHAESGVEEAKAWLLDRREELGIPQGG</sequence>
<evidence type="ECO:0000256" key="6">
    <source>
        <dbReference type="SAM" id="MobiDB-lite"/>
    </source>
</evidence>
<feature type="domain" description="Poly A polymerase head" evidence="7">
    <location>
        <begin position="76"/>
        <end position="230"/>
    </location>
</feature>
<dbReference type="GO" id="GO:0003723">
    <property type="term" value="F:RNA binding"/>
    <property type="evidence" value="ECO:0007669"/>
    <property type="project" value="UniProtKB-KW"/>
</dbReference>
<dbReference type="PANTHER" id="PTHR13734:SF5">
    <property type="entry name" value="CCA TRNA NUCLEOTIDYLTRANSFERASE, MITOCHONDRIAL"/>
    <property type="match status" value="1"/>
</dbReference>
<dbReference type="GO" id="GO:0052929">
    <property type="term" value="F:ATP:3'-cytidine-cytidine-tRNA adenylyltransferase activity"/>
    <property type="evidence" value="ECO:0007669"/>
    <property type="project" value="TreeGrafter"/>
</dbReference>
<keyword evidence="4 5" id="KW-0694">RNA-binding</keyword>
<evidence type="ECO:0000256" key="1">
    <source>
        <dbReference type="ARBA" id="ARBA00007265"/>
    </source>
</evidence>
<dbReference type="Gene3D" id="3.30.460.10">
    <property type="entry name" value="Beta Polymerase, domain 2"/>
    <property type="match status" value="1"/>
</dbReference>
<comment type="similarity">
    <text evidence="1 5">Belongs to the tRNA nucleotidyltransferase/poly(A) polymerase family.</text>
</comment>
<dbReference type="GO" id="GO:0001680">
    <property type="term" value="P:tRNA 3'-terminal CCA addition"/>
    <property type="evidence" value="ECO:0007669"/>
    <property type="project" value="UniProtKB-ARBA"/>
</dbReference>
<feature type="compositionally biased region" description="Pro residues" evidence="6">
    <location>
        <begin position="332"/>
        <end position="341"/>
    </location>
</feature>
<feature type="region of interest" description="Disordered" evidence="6">
    <location>
        <begin position="481"/>
        <end position="524"/>
    </location>
</feature>
<dbReference type="Pfam" id="PF12627">
    <property type="entry name" value="PolyA_pol_RNAbd"/>
    <property type="match status" value="1"/>
</dbReference>
<comment type="caution">
    <text evidence="9">The sequence shown here is derived from an EMBL/GenBank/DDBJ whole genome shotgun (WGS) entry which is preliminary data.</text>
</comment>
<name>A0A9P7TTB3_9HYPO</name>
<organism evidence="9 10">
    <name type="scientific">Claviceps humidiphila</name>
    <dbReference type="NCBI Taxonomy" id="1294629"/>
    <lineage>
        <taxon>Eukaryota</taxon>
        <taxon>Fungi</taxon>
        <taxon>Dikarya</taxon>
        <taxon>Ascomycota</taxon>
        <taxon>Pezizomycotina</taxon>
        <taxon>Sordariomycetes</taxon>
        <taxon>Hypocreomycetidae</taxon>
        <taxon>Hypocreales</taxon>
        <taxon>Clavicipitaceae</taxon>
        <taxon>Claviceps</taxon>
    </lineage>
</organism>
<dbReference type="InterPro" id="IPR032828">
    <property type="entry name" value="PolyA_RNA-bd"/>
</dbReference>
<evidence type="ECO:0000259" key="8">
    <source>
        <dbReference type="Pfam" id="PF12627"/>
    </source>
</evidence>
<dbReference type="Gene3D" id="1.10.3090.10">
    <property type="entry name" value="cca-adding enzyme, domain 2"/>
    <property type="match status" value="1"/>
</dbReference>
<accession>A0A9P7TTB3</accession>
<keyword evidence="10" id="KW-1185">Reference proteome</keyword>
<dbReference type="Pfam" id="PF01743">
    <property type="entry name" value="PolyA_pol"/>
    <property type="match status" value="1"/>
</dbReference>
<evidence type="ECO:0000313" key="10">
    <source>
        <dbReference type="Proteomes" id="UP000732380"/>
    </source>
</evidence>
<feature type="compositionally biased region" description="Basic and acidic residues" evidence="6">
    <location>
        <begin position="494"/>
        <end position="524"/>
    </location>
</feature>
<dbReference type="AlphaFoldDB" id="A0A9P7TTB3"/>
<dbReference type="GO" id="GO:0052927">
    <property type="term" value="F:CC tRNA cytidylyltransferase activity"/>
    <property type="evidence" value="ECO:0007669"/>
    <property type="project" value="TreeGrafter"/>
</dbReference>
<dbReference type="InterPro" id="IPR043519">
    <property type="entry name" value="NT_sf"/>
</dbReference>
<dbReference type="SUPFAM" id="SSF81301">
    <property type="entry name" value="Nucleotidyltransferase"/>
    <property type="match status" value="1"/>
</dbReference>
<dbReference type="EMBL" id="SRQM01000188">
    <property type="protein sequence ID" value="KAG6116144.1"/>
    <property type="molecule type" value="Genomic_DNA"/>
</dbReference>
<feature type="domain" description="tRNA nucleotidyltransferase/poly(A) polymerase RNA and SrmB- binding" evidence="8">
    <location>
        <begin position="257"/>
        <end position="316"/>
    </location>
</feature>
<proteinExistence type="inferred from homology"/>
<dbReference type="GO" id="GO:0000166">
    <property type="term" value="F:nucleotide binding"/>
    <property type="evidence" value="ECO:0007669"/>
    <property type="project" value="UniProtKB-KW"/>
</dbReference>
<evidence type="ECO:0000256" key="3">
    <source>
        <dbReference type="ARBA" id="ARBA00022741"/>
    </source>
</evidence>
<keyword evidence="2 5" id="KW-0808">Transferase</keyword>
<reference evidence="9 10" key="1">
    <citation type="journal article" date="2020" name="bioRxiv">
        <title>Whole genome comparisons of ergot fungi reveals the divergence and evolution of species within the genus Claviceps are the result of varying mechanisms driving genome evolution and host range expansion.</title>
        <authorList>
            <person name="Wyka S.A."/>
            <person name="Mondo S.J."/>
            <person name="Liu M."/>
            <person name="Dettman J."/>
            <person name="Nalam V."/>
            <person name="Broders K.D."/>
        </authorList>
    </citation>
    <scope>NUCLEOTIDE SEQUENCE [LARGE SCALE GENOMIC DNA]</scope>
    <source>
        <strain evidence="9 10">LM576</strain>
    </source>
</reference>
<evidence type="ECO:0008006" key="11">
    <source>
        <dbReference type="Google" id="ProtNLM"/>
    </source>
</evidence>
<feature type="region of interest" description="Disordered" evidence="6">
    <location>
        <begin position="1"/>
        <end position="20"/>
    </location>
</feature>
<dbReference type="Proteomes" id="UP000732380">
    <property type="component" value="Unassembled WGS sequence"/>
</dbReference>
<evidence type="ECO:0000256" key="2">
    <source>
        <dbReference type="ARBA" id="ARBA00022679"/>
    </source>
</evidence>
<evidence type="ECO:0000313" key="9">
    <source>
        <dbReference type="EMBL" id="KAG6116144.1"/>
    </source>
</evidence>
<dbReference type="InterPro" id="IPR002646">
    <property type="entry name" value="PolA_pol_head_dom"/>
</dbReference>
<evidence type="ECO:0000256" key="5">
    <source>
        <dbReference type="RuleBase" id="RU003953"/>
    </source>
</evidence>
<dbReference type="CDD" id="cd05398">
    <property type="entry name" value="NT_ClassII-CCAase"/>
    <property type="match status" value="1"/>
</dbReference>
<feature type="region of interest" description="Disordered" evidence="6">
    <location>
        <begin position="330"/>
        <end position="350"/>
    </location>
</feature>
<protein>
    <recommendedName>
        <fullName evidence="11">tRNA nucleotidyltransferase</fullName>
    </recommendedName>
</protein>
<evidence type="ECO:0000256" key="4">
    <source>
        <dbReference type="ARBA" id="ARBA00022884"/>
    </source>
</evidence>
<dbReference type="SUPFAM" id="SSF81891">
    <property type="entry name" value="Poly A polymerase C-terminal region-like"/>
    <property type="match status" value="1"/>
</dbReference>
<gene>
    <name evidence="9" type="ORF">E4U13_002075</name>
</gene>
<dbReference type="PANTHER" id="PTHR13734">
    <property type="entry name" value="TRNA-NUCLEOTIDYLTRANSFERASE"/>
    <property type="match status" value="1"/>
</dbReference>
<keyword evidence="3" id="KW-0547">Nucleotide-binding</keyword>